<accession>A0A1M6G1Y7</accession>
<protein>
    <recommendedName>
        <fullName evidence="2">Biotin transporter</fullName>
    </recommendedName>
</protein>
<name>A0A1M6G1Y7_9FIRM</name>
<dbReference type="AlphaFoldDB" id="A0A1M6G1Y7"/>
<evidence type="ECO:0000313" key="4">
    <source>
        <dbReference type="EMBL" id="SHJ03877.1"/>
    </source>
</evidence>
<dbReference type="PANTHER" id="PTHR34295:SF1">
    <property type="entry name" value="BIOTIN TRANSPORTER BIOY"/>
    <property type="match status" value="1"/>
</dbReference>
<keyword evidence="2" id="KW-1003">Cell membrane</keyword>
<feature type="transmembrane region" description="Helical" evidence="3">
    <location>
        <begin position="54"/>
        <end position="79"/>
    </location>
</feature>
<keyword evidence="3" id="KW-1133">Transmembrane helix</keyword>
<organism evidence="4 5">
    <name type="scientific">Parasporobacterium paucivorans DSM 15970</name>
    <dbReference type="NCBI Taxonomy" id="1122934"/>
    <lineage>
        <taxon>Bacteria</taxon>
        <taxon>Bacillati</taxon>
        <taxon>Bacillota</taxon>
        <taxon>Clostridia</taxon>
        <taxon>Lachnospirales</taxon>
        <taxon>Lachnospiraceae</taxon>
        <taxon>Parasporobacterium</taxon>
    </lineage>
</organism>
<dbReference type="GO" id="GO:0005886">
    <property type="term" value="C:plasma membrane"/>
    <property type="evidence" value="ECO:0007669"/>
    <property type="project" value="UniProtKB-SubCell"/>
</dbReference>
<proteinExistence type="inferred from homology"/>
<reference evidence="4 5" key="1">
    <citation type="submission" date="2016-11" db="EMBL/GenBank/DDBJ databases">
        <authorList>
            <person name="Jaros S."/>
            <person name="Januszkiewicz K."/>
            <person name="Wedrychowicz H."/>
        </authorList>
    </citation>
    <scope>NUCLEOTIDE SEQUENCE [LARGE SCALE GENOMIC DNA]</scope>
    <source>
        <strain evidence="4 5">DSM 15970</strain>
    </source>
</reference>
<comment type="subcellular location">
    <subcellularLocation>
        <location evidence="2">Cell membrane</location>
        <topology evidence="2">Multi-pass membrane protein</topology>
    </subcellularLocation>
</comment>
<evidence type="ECO:0000256" key="2">
    <source>
        <dbReference type="PIRNR" id="PIRNR016661"/>
    </source>
</evidence>
<keyword evidence="2" id="KW-0813">Transport</keyword>
<sequence length="180" mass="19215">MNVSEKIVYVALCVALITICSWISLPFAIPFTLQTFAVFVTAGLMGVRKGVLSILVYILLGAVGVPVFAGFRAGFGVLAGNTGGYLIGFVFSVIVTAGIIRAFGRKVTVMALAMVAGLLVCYAFGTAWFMYFYAASAGTIGLFTALSWCVFPFIIPDLIKIAIAIVVVRRVSQNVRIPVR</sequence>
<dbReference type="Pfam" id="PF02632">
    <property type="entry name" value="BioY"/>
    <property type="match status" value="1"/>
</dbReference>
<dbReference type="RefSeq" id="WP_073993477.1">
    <property type="nucleotide sequence ID" value="NZ_FQYT01000011.1"/>
</dbReference>
<keyword evidence="2 3" id="KW-0472">Membrane</keyword>
<feature type="transmembrane region" description="Helical" evidence="3">
    <location>
        <begin position="85"/>
        <end position="104"/>
    </location>
</feature>
<dbReference type="PIRSF" id="PIRSF016661">
    <property type="entry name" value="BioY"/>
    <property type="match status" value="1"/>
</dbReference>
<dbReference type="OrthoDB" id="9803495at2"/>
<dbReference type="Gene3D" id="1.10.1760.20">
    <property type="match status" value="1"/>
</dbReference>
<dbReference type="EMBL" id="FQYT01000011">
    <property type="protein sequence ID" value="SHJ03877.1"/>
    <property type="molecule type" value="Genomic_DNA"/>
</dbReference>
<feature type="transmembrane region" description="Helical" evidence="3">
    <location>
        <begin position="7"/>
        <end position="25"/>
    </location>
</feature>
<feature type="transmembrane region" description="Helical" evidence="3">
    <location>
        <begin position="145"/>
        <end position="168"/>
    </location>
</feature>
<comment type="similarity">
    <text evidence="1 2">Belongs to the BioY family.</text>
</comment>
<keyword evidence="3" id="KW-0812">Transmembrane</keyword>
<dbReference type="InterPro" id="IPR003784">
    <property type="entry name" value="BioY"/>
</dbReference>
<dbReference type="Proteomes" id="UP000184342">
    <property type="component" value="Unassembled WGS sequence"/>
</dbReference>
<evidence type="ECO:0000256" key="3">
    <source>
        <dbReference type="SAM" id="Phobius"/>
    </source>
</evidence>
<dbReference type="STRING" id="1122934.SAMN02745691_01226"/>
<feature type="transmembrane region" description="Helical" evidence="3">
    <location>
        <begin position="111"/>
        <end position="133"/>
    </location>
</feature>
<keyword evidence="5" id="KW-1185">Reference proteome</keyword>
<gene>
    <name evidence="4" type="ORF">SAMN02745691_01226</name>
</gene>
<evidence type="ECO:0000313" key="5">
    <source>
        <dbReference type="Proteomes" id="UP000184342"/>
    </source>
</evidence>
<evidence type="ECO:0000256" key="1">
    <source>
        <dbReference type="ARBA" id="ARBA00010692"/>
    </source>
</evidence>
<dbReference type="GO" id="GO:0015225">
    <property type="term" value="F:biotin transmembrane transporter activity"/>
    <property type="evidence" value="ECO:0007669"/>
    <property type="project" value="UniProtKB-UniRule"/>
</dbReference>
<dbReference type="PANTHER" id="PTHR34295">
    <property type="entry name" value="BIOTIN TRANSPORTER BIOY"/>
    <property type="match status" value="1"/>
</dbReference>